<feature type="compositionally biased region" description="Low complexity" evidence="1">
    <location>
        <begin position="57"/>
        <end position="81"/>
    </location>
</feature>
<feature type="compositionally biased region" description="Polar residues" evidence="1">
    <location>
        <begin position="880"/>
        <end position="902"/>
    </location>
</feature>
<reference evidence="2 3" key="1">
    <citation type="journal article" date="2019" name="Nat. Ecol. Evol.">
        <title>Megaphylogeny resolves global patterns of mushroom evolution.</title>
        <authorList>
            <person name="Varga T."/>
            <person name="Krizsan K."/>
            <person name="Foldi C."/>
            <person name="Dima B."/>
            <person name="Sanchez-Garcia M."/>
            <person name="Sanchez-Ramirez S."/>
            <person name="Szollosi G.J."/>
            <person name="Szarkandi J.G."/>
            <person name="Papp V."/>
            <person name="Albert L."/>
            <person name="Andreopoulos W."/>
            <person name="Angelini C."/>
            <person name="Antonin V."/>
            <person name="Barry K.W."/>
            <person name="Bougher N.L."/>
            <person name="Buchanan P."/>
            <person name="Buyck B."/>
            <person name="Bense V."/>
            <person name="Catcheside P."/>
            <person name="Chovatia M."/>
            <person name="Cooper J."/>
            <person name="Damon W."/>
            <person name="Desjardin D."/>
            <person name="Finy P."/>
            <person name="Geml J."/>
            <person name="Haridas S."/>
            <person name="Hughes K."/>
            <person name="Justo A."/>
            <person name="Karasinski D."/>
            <person name="Kautmanova I."/>
            <person name="Kiss B."/>
            <person name="Kocsube S."/>
            <person name="Kotiranta H."/>
            <person name="LaButti K.M."/>
            <person name="Lechner B.E."/>
            <person name="Liimatainen K."/>
            <person name="Lipzen A."/>
            <person name="Lukacs Z."/>
            <person name="Mihaltcheva S."/>
            <person name="Morgado L.N."/>
            <person name="Niskanen T."/>
            <person name="Noordeloos M.E."/>
            <person name="Ohm R.A."/>
            <person name="Ortiz-Santana B."/>
            <person name="Ovrebo C."/>
            <person name="Racz N."/>
            <person name="Riley R."/>
            <person name="Savchenko A."/>
            <person name="Shiryaev A."/>
            <person name="Soop K."/>
            <person name="Spirin V."/>
            <person name="Szebenyi C."/>
            <person name="Tomsovsky M."/>
            <person name="Tulloss R.E."/>
            <person name="Uehling J."/>
            <person name="Grigoriev I.V."/>
            <person name="Vagvolgyi C."/>
            <person name="Papp T."/>
            <person name="Martin F.M."/>
            <person name="Miettinen O."/>
            <person name="Hibbett D.S."/>
            <person name="Nagy L.G."/>
        </authorList>
    </citation>
    <scope>NUCLEOTIDE SEQUENCE [LARGE SCALE GENOMIC DNA]</scope>
    <source>
        <strain evidence="2 3">FP101781</strain>
    </source>
</reference>
<feature type="compositionally biased region" description="Acidic residues" evidence="1">
    <location>
        <begin position="499"/>
        <end position="511"/>
    </location>
</feature>
<dbReference type="STRING" id="71717.A0A4Y7TI18"/>
<sequence>MPNQLQRRLSARRGSITAPDPYGAHASINDAPNRTSQSKLTIVRVLSPPPPSPNAPLPQSDAPSSPSASLNSFNVGLSHSLGSRRRRPGSVTSIGSGGIGGAGSPPSVDSPPPGRLSFAFSSFGPADGSGDHHRSGSGGPHPSSPTSSPRLRPAPGSPRLSASGGSHGHGGYVGGHHGAPGKPRLTPDQLVDLARQATNPRTLAQIASHSGAHSAGSSSPGSPVLRPQTPTGGPAGVGSQVAPATFTPLPDDIYLPFLDRPAEVAALISTVPDAKLFALLSQTLPKEYIGPAYESLSSPLPPSNLEASVSPPALSSSVSTTSSSAPLTSPAPFATFPSAVSDPTFLLLLTLPPDPALWTHAHLLTHLTVIDRNYAPDPVWVAAARRCIRTHSELIWERVKGGLGVPPELDVDWDFGRVEYQRALEISSTALYGEDLTGGWIMTGEGAMKRRGSQRKGSLAKRERTDSGARMGERMRRLRAELREGAPKQRLGGPRQEDESALDDEEHEDDVQVPPHLAKRWASLNQGEGGSGTATPTREHPNRGGVDVLQTGATTSAFAHRNKTTSESEVAPPDSGVLTKDRKEGGESVKEGVPAYDSEVGGGMVIGEFEMEAAEGVTEVGAGVRLQVTKASGDDVGGTVPQTVDLGVLGGGEHEDLGVSSLDSASALDDTSALDDESYLSEDDDDDEDGSEAGSSGGIEIEPILAPSDLGLGTSNAPPPLSHATKELLEAGVASDVPAAEGVGLGDIMEGEEEEDEEGGEGKVAEDVPTLEATVQKGDTAEETKGEEGEGQKAEDEEGEGELIDPTQIQGLRISTAPVHAAGWYGAGGGLYVPHHAQPAHLSPNLTDNVASPMPIGDGEQPESRTLAGGVAAGGGGGEQNLSASTGSLGSQTNIISPPLQRSHSRTSSFSSLSGVSIGPFSRNESCGNLAKEMAMGIQHGHYATGYPASSLGSATAQGPGSSYGSDVDGYGSDWSAGATQGSVVGGREGRGEGRLGGGEEQVGDRKPGEPLFVSNFARLNGCPTLSV</sequence>
<evidence type="ECO:0000313" key="3">
    <source>
        <dbReference type="Proteomes" id="UP000298030"/>
    </source>
</evidence>
<feature type="compositionally biased region" description="Low complexity" evidence="1">
    <location>
        <begin position="207"/>
        <end position="223"/>
    </location>
</feature>
<feature type="compositionally biased region" description="Basic and acidic residues" evidence="1">
    <location>
        <begin position="579"/>
        <end position="590"/>
    </location>
</feature>
<feature type="region of interest" description="Disordered" evidence="1">
    <location>
        <begin position="205"/>
        <end position="243"/>
    </location>
</feature>
<feature type="region of interest" description="Disordered" evidence="1">
    <location>
        <begin position="975"/>
        <end position="1010"/>
    </location>
</feature>
<feature type="compositionally biased region" description="Polar residues" evidence="1">
    <location>
        <begin position="30"/>
        <end position="40"/>
    </location>
</feature>
<feature type="compositionally biased region" description="Acidic residues" evidence="1">
    <location>
        <begin position="672"/>
        <end position="691"/>
    </location>
</feature>
<feature type="region of interest" description="Disordered" evidence="1">
    <location>
        <begin position="1"/>
        <end position="186"/>
    </location>
</feature>
<proteinExistence type="predicted"/>
<feature type="compositionally biased region" description="Low complexity" evidence="1">
    <location>
        <begin position="906"/>
        <end position="916"/>
    </location>
</feature>
<organism evidence="2 3">
    <name type="scientific">Coprinellus micaceus</name>
    <name type="common">Glistening ink-cap mushroom</name>
    <name type="synonym">Coprinus micaceus</name>
    <dbReference type="NCBI Taxonomy" id="71717"/>
    <lineage>
        <taxon>Eukaryota</taxon>
        <taxon>Fungi</taxon>
        <taxon>Dikarya</taxon>
        <taxon>Basidiomycota</taxon>
        <taxon>Agaricomycotina</taxon>
        <taxon>Agaricomycetes</taxon>
        <taxon>Agaricomycetidae</taxon>
        <taxon>Agaricales</taxon>
        <taxon>Agaricineae</taxon>
        <taxon>Psathyrellaceae</taxon>
        <taxon>Coprinellus</taxon>
    </lineage>
</organism>
<evidence type="ECO:0000256" key="1">
    <source>
        <dbReference type="SAM" id="MobiDB-lite"/>
    </source>
</evidence>
<dbReference type="EMBL" id="QPFP01000013">
    <property type="protein sequence ID" value="TEB33212.1"/>
    <property type="molecule type" value="Genomic_DNA"/>
</dbReference>
<evidence type="ECO:0000313" key="2">
    <source>
        <dbReference type="EMBL" id="TEB33212.1"/>
    </source>
</evidence>
<dbReference type="AlphaFoldDB" id="A0A4Y7TI18"/>
<dbReference type="Proteomes" id="UP000298030">
    <property type="component" value="Unassembled WGS sequence"/>
</dbReference>
<feature type="compositionally biased region" description="Basic and acidic residues" evidence="1">
    <location>
        <begin position="779"/>
        <end position="794"/>
    </location>
</feature>
<comment type="caution">
    <text evidence="2">The sequence shown here is derived from an EMBL/GenBank/DDBJ whole genome shotgun (WGS) entry which is preliminary data.</text>
</comment>
<name>A0A4Y7TI18_COPMI</name>
<feature type="compositionally biased region" description="Basic and acidic residues" evidence="1">
    <location>
        <begin position="460"/>
        <end position="487"/>
    </location>
</feature>
<feature type="region of interest" description="Disordered" evidence="1">
    <location>
        <begin position="751"/>
        <end position="803"/>
    </location>
</feature>
<feature type="compositionally biased region" description="Pro residues" evidence="1">
    <location>
        <begin position="47"/>
        <end position="56"/>
    </location>
</feature>
<feature type="region of interest" description="Disordered" evidence="1">
    <location>
        <begin position="447"/>
        <end position="596"/>
    </location>
</feature>
<accession>A0A4Y7TI18</accession>
<feature type="region of interest" description="Disordered" evidence="1">
    <location>
        <begin position="843"/>
        <end position="916"/>
    </location>
</feature>
<feature type="region of interest" description="Disordered" evidence="1">
    <location>
        <begin position="632"/>
        <end position="700"/>
    </location>
</feature>
<dbReference type="OrthoDB" id="2591449at2759"/>
<gene>
    <name evidence="2" type="ORF">FA13DRAFT_1773415</name>
</gene>
<feature type="compositionally biased region" description="Low complexity" evidence="1">
    <location>
        <begin position="140"/>
        <end position="153"/>
    </location>
</feature>
<protein>
    <submittedName>
        <fullName evidence="2">Uncharacterized protein</fullName>
    </submittedName>
</protein>
<keyword evidence="3" id="KW-1185">Reference proteome</keyword>
<feature type="compositionally biased region" description="Gly residues" evidence="1">
    <location>
        <begin position="165"/>
        <end position="178"/>
    </location>
</feature>
<feature type="compositionally biased region" description="Low complexity" evidence="1">
    <location>
        <begin position="660"/>
        <end position="671"/>
    </location>
</feature>